<name>A0A5S9ISK6_UABAM</name>
<dbReference type="KEGG" id="uam:UABAM_04267"/>
<feature type="signal peptide" evidence="1">
    <location>
        <begin position="1"/>
        <end position="21"/>
    </location>
</feature>
<dbReference type="InterPro" id="IPR013424">
    <property type="entry name" value="Ice-binding_C"/>
</dbReference>
<dbReference type="EMBL" id="AP019860">
    <property type="protein sequence ID" value="BBM85885.1"/>
    <property type="molecule type" value="Genomic_DNA"/>
</dbReference>
<feature type="chain" id="PRO_5024987376" description="Ice-binding protein C-terminal domain-containing protein" evidence="1">
    <location>
        <begin position="22"/>
        <end position="234"/>
    </location>
</feature>
<gene>
    <name evidence="3" type="ORF">UABAM_04267</name>
</gene>
<evidence type="ECO:0000313" key="3">
    <source>
        <dbReference type="EMBL" id="BBM85885.1"/>
    </source>
</evidence>
<keyword evidence="1" id="KW-0732">Signal</keyword>
<protein>
    <recommendedName>
        <fullName evidence="2">Ice-binding protein C-terminal domain-containing protein</fullName>
    </recommendedName>
</protein>
<dbReference type="Pfam" id="PF07589">
    <property type="entry name" value="PEP-CTERM"/>
    <property type="match status" value="1"/>
</dbReference>
<dbReference type="NCBIfam" id="TIGR02595">
    <property type="entry name" value="PEP_CTERM"/>
    <property type="match status" value="1"/>
</dbReference>
<proteinExistence type="predicted"/>
<organism evidence="3 4">
    <name type="scientific">Uabimicrobium amorphum</name>
    <dbReference type="NCBI Taxonomy" id="2596890"/>
    <lineage>
        <taxon>Bacteria</taxon>
        <taxon>Pseudomonadati</taxon>
        <taxon>Planctomycetota</taxon>
        <taxon>Candidatus Uabimicrobiia</taxon>
        <taxon>Candidatus Uabimicrobiales</taxon>
        <taxon>Candidatus Uabimicrobiaceae</taxon>
        <taxon>Candidatus Uabimicrobium</taxon>
    </lineage>
</organism>
<dbReference type="AlphaFoldDB" id="A0A5S9ISK6"/>
<reference evidence="3 4" key="1">
    <citation type="submission" date="2019-08" db="EMBL/GenBank/DDBJ databases">
        <title>Complete genome sequence of Candidatus Uab amorphum.</title>
        <authorList>
            <person name="Shiratori T."/>
            <person name="Suzuki S."/>
            <person name="Kakizawa Y."/>
            <person name="Ishida K."/>
        </authorList>
    </citation>
    <scope>NUCLEOTIDE SEQUENCE [LARGE SCALE GENOMIC DNA]</scope>
    <source>
        <strain evidence="3 4">SRT547</strain>
    </source>
</reference>
<dbReference type="Proteomes" id="UP000326354">
    <property type="component" value="Chromosome"/>
</dbReference>
<keyword evidence="4" id="KW-1185">Reference proteome</keyword>
<evidence type="ECO:0000313" key="4">
    <source>
        <dbReference type="Proteomes" id="UP000326354"/>
    </source>
</evidence>
<evidence type="ECO:0000256" key="1">
    <source>
        <dbReference type="SAM" id="SignalP"/>
    </source>
</evidence>
<feature type="domain" description="Ice-binding protein C-terminal" evidence="2">
    <location>
        <begin position="211"/>
        <end position="233"/>
    </location>
</feature>
<sequence length="234" mass="24633">MRVVKSLLLMIAFCIPAATYAETIAFIGATGTNFNDQIANFNTIASFNAGVDLALANEVNTPPNIGDVLGDTFTFSKANTGLVADVTIESDQPNTQILDPFGPFGGDALSFGQSGQQADSFSIDFSNFDSGSSGSIIGITFLNSNGVNPDDTVTVFGENGALGTFFTEGFAGNDFIGFVSDERITRVRFDESAADGNNLFLTTIAVGTNVVPEPSTYMAMLLGLLMVLGIKRKK</sequence>
<evidence type="ECO:0000259" key="2">
    <source>
        <dbReference type="Pfam" id="PF07589"/>
    </source>
</evidence>
<dbReference type="RefSeq" id="WP_151969973.1">
    <property type="nucleotide sequence ID" value="NZ_AP019860.1"/>
</dbReference>
<accession>A0A5S9ISK6</accession>